<evidence type="ECO:0000313" key="3">
    <source>
        <dbReference type="Proteomes" id="UP000598174"/>
    </source>
</evidence>
<protein>
    <submittedName>
        <fullName evidence="2">Uncharacterized protein</fullName>
    </submittedName>
</protein>
<keyword evidence="1" id="KW-1133">Transmembrane helix</keyword>
<feature type="transmembrane region" description="Helical" evidence="1">
    <location>
        <begin position="34"/>
        <end position="53"/>
    </location>
</feature>
<keyword evidence="3" id="KW-1185">Reference proteome</keyword>
<gene>
    <name evidence="2" type="ORF">Afe05nite_06520</name>
</gene>
<organism evidence="2 3">
    <name type="scientific">Paractinoplanes ferrugineus</name>
    <dbReference type="NCBI Taxonomy" id="113564"/>
    <lineage>
        <taxon>Bacteria</taxon>
        <taxon>Bacillati</taxon>
        <taxon>Actinomycetota</taxon>
        <taxon>Actinomycetes</taxon>
        <taxon>Micromonosporales</taxon>
        <taxon>Micromonosporaceae</taxon>
        <taxon>Paractinoplanes</taxon>
    </lineage>
</organism>
<accession>A0A919IVY1</accession>
<reference evidence="2" key="1">
    <citation type="submission" date="2021-01" db="EMBL/GenBank/DDBJ databases">
        <title>Whole genome shotgun sequence of Actinoplanes ferrugineus NBRC 15555.</title>
        <authorList>
            <person name="Komaki H."/>
            <person name="Tamura T."/>
        </authorList>
    </citation>
    <scope>NUCLEOTIDE SEQUENCE</scope>
    <source>
        <strain evidence="2">NBRC 15555</strain>
    </source>
</reference>
<dbReference type="Proteomes" id="UP000598174">
    <property type="component" value="Unassembled WGS sequence"/>
</dbReference>
<proteinExistence type="predicted"/>
<dbReference type="AlphaFoldDB" id="A0A919IVY1"/>
<comment type="caution">
    <text evidence="2">The sequence shown here is derived from an EMBL/GenBank/DDBJ whole genome shotgun (WGS) entry which is preliminary data.</text>
</comment>
<evidence type="ECO:0000313" key="2">
    <source>
        <dbReference type="EMBL" id="GIE08812.1"/>
    </source>
</evidence>
<feature type="transmembrane region" description="Helical" evidence="1">
    <location>
        <begin position="5"/>
        <end position="22"/>
    </location>
</feature>
<dbReference type="EMBL" id="BOMM01000003">
    <property type="protein sequence ID" value="GIE08812.1"/>
    <property type="molecule type" value="Genomic_DNA"/>
</dbReference>
<keyword evidence="1" id="KW-0472">Membrane</keyword>
<feature type="transmembrane region" description="Helical" evidence="1">
    <location>
        <begin position="88"/>
        <end position="106"/>
    </location>
</feature>
<name>A0A919IVY1_9ACTN</name>
<sequence>MAVWLLYLECVGLAAVTAYLIYRDLTADSLAVGVAISLTVMAALAAVVVFFLARSLGRRQKGARGPAIVVQLFVIASGGFQVQVGPLWLGLILLVTGAVTGVLIVVPPSTRALGVD</sequence>
<evidence type="ECO:0000256" key="1">
    <source>
        <dbReference type="SAM" id="Phobius"/>
    </source>
</evidence>
<keyword evidence="1" id="KW-0812">Transmembrane</keyword>